<proteinExistence type="predicted"/>
<sequence>MKTTGQTDENNRQNKRKQQAKQMKTTWKTNENNRHTKSENIRQKKRKQQAKQIKHMAKLLKIKIYHGNSCKVVPSQNDRRFCKKKTKKHPMLGRKPLDYCVPSISNLVIELYCV</sequence>
<feature type="compositionally biased region" description="Basic and acidic residues" evidence="1">
    <location>
        <begin position="31"/>
        <end position="42"/>
    </location>
</feature>
<comment type="caution">
    <text evidence="2">The sequence shown here is derived from an EMBL/GenBank/DDBJ whole genome shotgun (WGS) entry which is preliminary data.</text>
</comment>
<dbReference type="EMBL" id="CAIIXF020000002">
    <property type="protein sequence ID" value="CAH1776395.1"/>
    <property type="molecule type" value="Genomic_DNA"/>
</dbReference>
<reference evidence="2" key="1">
    <citation type="submission" date="2022-03" db="EMBL/GenBank/DDBJ databases">
        <authorList>
            <person name="Martin C."/>
        </authorList>
    </citation>
    <scope>NUCLEOTIDE SEQUENCE</scope>
</reference>
<evidence type="ECO:0000313" key="2">
    <source>
        <dbReference type="EMBL" id="CAH1776395.1"/>
    </source>
</evidence>
<dbReference type="AlphaFoldDB" id="A0A8J1XKX9"/>
<keyword evidence="3" id="KW-1185">Reference proteome</keyword>
<dbReference type="Proteomes" id="UP000749559">
    <property type="component" value="Unassembled WGS sequence"/>
</dbReference>
<accession>A0A8J1XKX9</accession>
<feature type="region of interest" description="Disordered" evidence="1">
    <location>
        <begin position="1"/>
        <end position="49"/>
    </location>
</feature>
<evidence type="ECO:0000313" key="3">
    <source>
        <dbReference type="Proteomes" id="UP000749559"/>
    </source>
</evidence>
<evidence type="ECO:0000256" key="1">
    <source>
        <dbReference type="SAM" id="MobiDB-lite"/>
    </source>
</evidence>
<organism evidence="2 3">
    <name type="scientific">Owenia fusiformis</name>
    <name type="common">Polychaete worm</name>
    <dbReference type="NCBI Taxonomy" id="6347"/>
    <lineage>
        <taxon>Eukaryota</taxon>
        <taxon>Metazoa</taxon>
        <taxon>Spiralia</taxon>
        <taxon>Lophotrochozoa</taxon>
        <taxon>Annelida</taxon>
        <taxon>Polychaeta</taxon>
        <taxon>Sedentaria</taxon>
        <taxon>Canalipalpata</taxon>
        <taxon>Sabellida</taxon>
        <taxon>Oweniida</taxon>
        <taxon>Oweniidae</taxon>
        <taxon>Owenia</taxon>
    </lineage>
</organism>
<gene>
    <name evidence="2" type="ORF">OFUS_LOCUS3574</name>
</gene>
<name>A0A8J1XKX9_OWEFU</name>
<protein>
    <submittedName>
        <fullName evidence="2">Uncharacterized protein</fullName>
    </submittedName>
</protein>